<evidence type="ECO:0000313" key="2">
    <source>
        <dbReference type="EMBL" id="GAB1310632.1"/>
    </source>
</evidence>
<dbReference type="RefSeq" id="XP_070912365.1">
    <property type="nucleotide sequence ID" value="XM_071056264.1"/>
</dbReference>
<gene>
    <name evidence="2" type="ORF">MFIFM68171_00842</name>
</gene>
<dbReference type="EMBL" id="BAAFSV010000001">
    <property type="protein sequence ID" value="GAB1310632.1"/>
    <property type="molecule type" value="Genomic_DNA"/>
</dbReference>
<sequence>MYENGDVEGNALVLTCDQLQLVDEFLNQLPDTTDNADKFEHTRTPLSTDRNKKTDKNAERNEWKRYFGVATSAARVKSKCLTALKAVAKRWCHKVVPRYEWASMGERFLQSASRRCI</sequence>
<name>A0ABQ0FYQ0_9PEZI</name>
<evidence type="ECO:0008006" key="4">
    <source>
        <dbReference type="Google" id="ProtNLM"/>
    </source>
</evidence>
<evidence type="ECO:0000313" key="3">
    <source>
        <dbReference type="Proteomes" id="UP001628179"/>
    </source>
</evidence>
<keyword evidence="3" id="KW-1185">Reference proteome</keyword>
<comment type="caution">
    <text evidence="2">The sequence shown here is derived from an EMBL/GenBank/DDBJ whole genome shotgun (WGS) entry which is preliminary data.</text>
</comment>
<evidence type="ECO:0000256" key="1">
    <source>
        <dbReference type="SAM" id="MobiDB-lite"/>
    </source>
</evidence>
<organism evidence="2 3">
    <name type="scientific">Madurella fahalii</name>
    <dbReference type="NCBI Taxonomy" id="1157608"/>
    <lineage>
        <taxon>Eukaryota</taxon>
        <taxon>Fungi</taxon>
        <taxon>Dikarya</taxon>
        <taxon>Ascomycota</taxon>
        <taxon>Pezizomycotina</taxon>
        <taxon>Sordariomycetes</taxon>
        <taxon>Sordariomycetidae</taxon>
        <taxon>Sordariales</taxon>
        <taxon>Sordariales incertae sedis</taxon>
        <taxon>Madurella</taxon>
    </lineage>
</organism>
<dbReference type="Proteomes" id="UP001628179">
    <property type="component" value="Unassembled WGS sequence"/>
</dbReference>
<dbReference type="GeneID" id="98171587"/>
<reference evidence="2 3" key="1">
    <citation type="submission" date="2024-09" db="EMBL/GenBank/DDBJ databases">
        <title>Itraconazole resistance in Madurella fahalii resulting from another homologue of gene encoding cytochrome P450 14-alpha sterol demethylase (CYP51).</title>
        <authorList>
            <person name="Yoshioka I."/>
            <person name="Fahal A.H."/>
            <person name="Kaneko S."/>
            <person name="Yaguchi T."/>
        </authorList>
    </citation>
    <scope>NUCLEOTIDE SEQUENCE [LARGE SCALE GENOMIC DNA]</scope>
    <source>
        <strain evidence="2 3">IFM 68171</strain>
    </source>
</reference>
<protein>
    <recommendedName>
        <fullName evidence="4">Reverse transcriptase</fullName>
    </recommendedName>
</protein>
<feature type="compositionally biased region" description="Basic and acidic residues" evidence="1">
    <location>
        <begin position="35"/>
        <end position="57"/>
    </location>
</feature>
<accession>A0ABQ0FYQ0</accession>
<proteinExistence type="predicted"/>
<feature type="region of interest" description="Disordered" evidence="1">
    <location>
        <begin position="30"/>
        <end position="57"/>
    </location>
</feature>